<comment type="caution">
    <text evidence="1">The sequence shown here is derived from an EMBL/GenBank/DDBJ whole genome shotgun (WGS) entry which is preliminary data.</text>
</comment>
<dbReference type="Pfam" id="PF04402">
    <property type="entry name" value="SIMPL"/>
    <property type="match status" value="1"/>
</dbReference>
<name>A0A1G2G655_9BACT</name>
<dbReference type="Proteomes" id="UP000177785">
    <property type="component" value="Unassembled WGS sequence"/>
</dbReference>
<dbReference type="PANTHER" id="PTHR34387:SF1">
    <property type="entry name" value="PERIPLASMIC IMMUNOGENIC PROTEIN"/>
    <property type="match status" value="1"/>
</dbReference>
<organism evidence="1 2">
    <name type="scientific">Candidatus Ryanbacteria bacterium RIFCSPHIGHO2_01_FULL_48_27</name>
    <dbReference type="NCBI Taxonomy" id="1802115"/>
    <lineage>
        <taxon>Bacteria</taxon>
        <taxon>Candidatus Ryaniibacteriota</taxon>
    </lineage>
</organism>
<dbReference type="Gene3D" id="3.30.70.2970">
    <property type="entry name" value="Protein of unknown function (DUF541), domain 2"/>
    <property type="match status" value="1"/>
</dbReference>
<dbReference type="GO" id="GO:0006974">
    <property type="term" value="P:DNA damage response"/>
    <property type="evidence" value="ECO:0007669"/>
    <property type="project" value="TreeGrafter"/>
</dbReference>
<protein>
    <recommendedName>
        <fullName evidence="3">DUF541 domain-containing protein</fullName>
    </recommendedName>
</protein>
<evidence type="ECO:0000313" key="2">
    <source>
        <dbReference type="Proteomes" id="UP000177785"/>
    </source>
</evidence>
<reference evidence="1 2" key="1">
    <citation type="journal article" date="2016" name="Nat. Commun.">
        <title>Thousands of microbial genomes shed light on interconnected biogeochemical processes in an aquifer system.</title>
        <authorList>
            <person name="Anantharaman K."/>
            <person name="Brown C.T."/>
            <person name="Hug L.A."/>
            <person name="Sharon I."/>
            <person name="Castelle C.J."/>
            <person name="Probst A.J."/>
            <person name="Thomas B.C."/>
            <person name="Singh A."/>
            <person name="Wilkins M.J."/>
            <person name="Karaoz U."/>
            <person name="Brodie E.L."/>
            <person name="Williams K.H."/>
            <person name="Hubbard S.S."/>
            <person name="Banfield J.F."/>
        </authorList>
    </citation>
    <scope>NUCLEOTIDE SEQUENCE [LARGE SCALE GENOMIC DNA]</scope>
</reference>
<dbReference type="STRING" id="1802115.A2756_02365"/>
<dbReference type="PANTHER" id="PTHR34387">
    <property type="entry name" value="SLR1258 PROTEIN"/>
    <property type="match status" value="1"/>
</dbReference>
<accession>A0A1G2G655</accession>
<dbReference type="EMBL" id="MHNL01000005">
    <property type="protein sequence ID" value="OGZ45729.1"/>
    <property type="molecule type" value="Genomic_DNA"/>
</dbReference>
<sequence length="269" mass="28715">MMETKIKNYLGIAAIIVLFAFALAALSYVNTYSKSVQPSSFRSFTVSGEGKVVAVPDVAGFSYQVITQGGTDVTSLRQENTKKSNDIIQFLKDNGVDKKDIQTTGLMIQPRYQTYACDYRSVTPGGSAPQPCPPASIAGYEIIQSVSVKVRDFEKSGTILGGIADKGANSVSQLNFTIDDPTKLQDQAREEAIANAKEKASAIAKAGGFGLGKLLNIQEGYGPTPYFYTKDAYGRGGEGIAAPAVAEAPVIEPGSQEIRLSVSLTYEIR</sequence>
<dbReference type="AlphaFoldDB" id="A0A1G2G655"/>
<dbReference type="InterPro" id="IPR052022">
    <property type="entry name" value="26kDa_periplasmic_antigen"/>
</dbReference>
<proteinExistence type="predicted"/>
<dbReference type="InterPro" id="IPR007497">
    <property type="entry name" value="SIMPL/DUF541"/>
</dbReference>
<gene>
    <name evidence="1" type="ORF">A2756_02365</name>
</gene>
<evidence type="ECO:0008006" key="3">
    <source>
        <dbReference type="Google" id="ProtNLM"/>
    </source>
</evidence>
<dbReference type="Gene3D" id="3.30.110.170">
    <property type="entry name" value="Protein of unknown function (DUF541), domain 1"/>
    <property type="match status" value="1"/>
</dbReference>
<evidence type="ECO:0000313" key="1">
    <source>
        <dbReference type="EMBL" id="OGZ45729.1"/>
    </source>
</evidence>